<dbReference type="Gene3D" id="1.10.490.10">
    <property type="entry name" value="Globins"/>
    <property type="match status" value="1"/>
</dbReference>
<dbReference type="CDD" id="cd11386">
    <property type="entry name" value="MCP_signal"/>
    <property type="match status" value="1"/>
</dbReference>
<organism evidence="6 7">
    <name type="scientific">Candidatus Pseudogracilibacillus intestinigallinarum</name>
    <dbReference type="NCBI Taxonomy" id="2838742"/>
    <lineage>
        <taxon>Bacteria</taxon>
        <taxon>Bacillati</taxon>
        <taxon>Bacillota</taxon>
        <taxon>Bacilli</taxon>
        <taxon>Bacillales</taxon>
        <taxon>Bacillaceae</taxon>
        <taxon>Pseudogracilibacillus</taxon>
    </lineage>
</organism>
<dbReference type="PANTHER" id="PTHR32089:SF112">
    <property type="entry name" value="LYSOZYME-LIKE PROTEIN-RELATED"/>
    <property type="match status" value="1"/>
</dbReference>
<dbReference type="InterPro" id="IPR004090">
    <property type="entry name" value="Chemotax_Me-accpt_rcpt"/>
</dbReference>
<accession>A0A9D1PPM8</accession>
<dbReference type="GO" id="GO:0019825">
    <property type="term" value="F:oxygen binding"/>
    <property type="evidence" value="ECO:0007669"/>
    <property type="project" value="InterPro"/>
</dbReference>
<dbReference type="GO" id="GO:0006935">
    <property type="term" value="P:chemotaxis"/>
    <property type="evidence" value="ECO:0007669"/>
    <property type="project" value="InterPro"/>
</dbReference>
<dbReference type="AlphaFoldDB" id="A0A9D1PPM8"/>
<dbReference type="GO" id="GO:0020037">
    <property type="term" value="F:heme binding"/>
    <property type="evidence" value="ECO:0007669"/>
    <property type="project" value="InterPro"/>
</dbReference>
<dbReference type="SUPFAM" id="SSF58104">
    <property type="entry name" value="Methyl-accepting chemotaxis protein (MCP) signaling domain"/>
    <property type="match status" value="1"/>
</dbReference>
<dbReference type="Gene3D" id="1.20.120.30">
    <property type="entry name" value="Aspartate receptor, ligand-binding domain"/>
    <property type="match status" value="1"/>
</dbReference>
<dbReference type="PROSITE" id="PS50111">
    <property type="entry name" value="CHEMOTAXIS_TRANSDUC_2"/>
    <property type="match status" value="1"/>
</dbReference>
<dbReference type="InterPro" id="IPR025991">
    <property type="entry name" value="Chemoreceptor_zinc-bind_dom"/>
</dbReference>
<evidence type="ECO:0000256" key="4">
    <source>
        <dbReference type="SAM" id="Coils"/>
    </source>
</evidence>
<evidence type="ECO:0000313" key="7">
    <source>
        <dbReference type="Proteomes" id="UP000823937"/>
    </source>
</evidence>
<proteinExistence type="inferred from homology"/>
<dbReference type="InterPro" id="IPR039379">
    <property type="entry name" value="Protoglobin_sensor_dom"/>
</dbReference>
<dbReference type="PANTHER" id="PTHR32089">
    <property type="entry name" value="METHYL-ACCEPTING CHEMOTAXIS PROTEIN MCPB"/>
    <property type="match status" value="1"/>
</dbReference>
<gene>
    <name evidence="6" type="ORF">H9895_09145</name>
</gene>
<evidence type="ECO:0000256" key="1">
    <source>
        <dbReference type="ARBA" id="ARBA00023224"/>
    </source>
</evidence>
<protein>
    <submittedName>
        <fullName evidence="6">CZB domain-containing protein</fullName>
    </submittedName>
</protein>
<name>A0A9D1PPM8_9BACI</name>
<evidence type="ECO:0000256" key="3">
    <source>
        <dbReference type="PROSITE-ProRule" id="PRU00284"/>
    </source>
</evidence>
<dbReference type="InterPro" id="IPR012292">
    <property type="entry name" value="Globin/Proto"/>
</dbReference>
<dbReference type="SMART" id="SM00283">
    <property type="entry name" value="MA"/>
    <property type="match status" value="1"/>
</dbReference>
<evidence type="ECO:0000313" key="6">
    <source>
        <dbReference type="EMBL" id="HIV75229.1"/>
    </source>
</evidence>
<dbReference type="Gene3D" id="1.10.287.950">
    <property type="entry name" value="Methyl-accepting chemotaxis protein"/>
    <property type="match status" value="1"/>
</dbReference>
<dbReference type="GO" id="GO:0007165">
    <property type="term" value="P:signal transduction"/>
    <property type="evidence" value="ECO:0007669"/>
    <property type="project" value="UniProtKB-KW"/>
</dbReference>
<sequence>MRLFQQKPKNWTEYTEDLHSNYITVGNRPTERLKFLGITETTLKDVQEAAVYLEPYVNEIVDKFYERITAIPHLKKIISHHSTVERLKVTQQNYVKQFLQADVNTEYVETRVKIGVVHSNINLTANYFIMAHDLMIQFMTAILMEKLSRQPEKMVRTVIAVQKLATFDKQLIVDVYTESTFRNFLFGISGMLNDVTSIDTTQQLIEGMEEQMSEAHSVTAATEQMNASIQDVANHAVTVAETTDEAVQSANNSREIIDGALRDIKQVGKVYDTVIEDVNHLEKQIDHTHEVIHVIKEIADQTNLLALNASIEAARAGEYGKGFAVVATEVRKLSEHTKAQIEQVTENMKTLQQVSRQVTERIQQTGESVEQSVSGSVQAGNELGHIVSTMQTINEQTSQIAAMSEEQSSTVAEISARNANMFEVSEQVQGLAKDTAEVVYDLSVKMNDYRLTFLETNLIYSQRDIIELAKTDHLLWKWNIYNLLLGSANISKDSLVSHENCRLGEWYYSEQSADLRNDRSFQALEKPHKEVHIYAKQALQAYENNNIDEAKYALSQLETASNEVLERLIEIEHIVQAEEDR</sequence>
<dbReference type="EMBL" id="DXHX01000128">
    <property type="protein sequence ID" value="HIV75229.1"/>
    <property type="molecule type" value="Genomic_DNA"/>
</dbReference>
<dbReference type="GO" id="GO:0016020">
    <property type="term" value="C:membrane"/>
    <property type="evidence" value="ECO:0007669"/>
    <property type="project" value="InterPro"/>
</dbReference>
<keyword evidence="1 3" id="KW-0807">Transducer</keyword>
<dbReference type="CDD" id="cd01068">
    <property type="entry name" value="globin_sensor"/>
    <property type="match status" value="1"/>
</dbReference>
<keyword evidence="4" id="KW-0175">Coiled coil</keyword>
<comment type="caution">
    <text evidence="6">The sequence shown here is derived from an EMBL/GenBank/DDBJ whole genome shotgun (WGS) entry which is preliminary data.</text>
</comment>
<dbReference type="InterPro" id="IPR044398">
    <property type="entry name" value="Globin-sensor_dom"/>
</dbReference>
<dbReference type="InterPro" id="IPR009050">
    <property type="entry name" value="Globin-like_sf"/>
</dbReference>
<reference evidence="6" key="1">
    <citation type="journal article" date="2021" name="PeerJ">
        <title>Extensive microbial diversity within the chicken gut microbiome revealed by metagenomics and culture.</title>
        <authorList>
            <person name="Gilroy R."/>
            <person name="Ravi A."/>
            <person name="Getino M."/>
            <person name="Pursley I."/>
            <person name="Horton D.L."/>
            <person name="Alikhan N.F."/>
            <person name="Baker D."/>
            <person name="Gharbi K."/>
            <person name="Hall N."/>
            <person name="Watson M."/>
            <person name="Adriaenssens E.M."/>
            <person name="Foster-Nyarko E."/>
            <person name="Jarju S."/>
            <person name="Secka A."/>
            <person name="Antonio M."/>
            <person name="Oren A."/>
            <person name="Chaudhuri R.R."/>
            <person name="La Ragione R."/>
            <person name="Hildebrand F."/>
            <person name="Pallen M.J."/>
        </authorList>
    </citation>
    <scope>NUCLEOTIDE SEQUENCE</scope>
    <source>
        <strain evidence="6">CHK169-2315</strain>
    </source>
</reference>
<dbReference type="InterPro" id="IPR004089">
    <property type="entry name" value="MCPsignal_dom"/>
</dbReference>
<evidence type="ECO:0000259" key="5">
    <source>
        <dbReference type="PROSITE" id="PS50111"/>
    </source>
</evidence>
<comment type="similarity">
    <text evidence="2">Belongs to the methyl-accepting chemotaxis (MCP) protein family.</text>
</comment>
<dbReference type="SUPFAM" id="SSF46458">
    <property type="entry name" value="Globin-like"/>
    <property type="match status" value="1"/>
</dbReference>
<reference evidence="6" key="2">
    <citation type="submission" date="2021-04" db="EMBL/GenBank/DDBJ databases">
        <authorList>
            <person name="Gilroy R."/>
        </authorList>
    </citation>
    <scope>NUCLEOTIDE SEQUENCE</scope>
    <source>
        <strain evidence="6">CHK169-2315</strain>
    </source>
</reference>
<dbReference type="Pfam" id="PF00015">
    <property type="entry name" value="MCPsignal"/>
    <property type="match status" value="1"/>
</dbReference>
<dbReference type="PRINTS" id="PR00260">
    <property type="entry name" value="CHEMTRNSDUCR"/>
</dbReference>
<evidence type="ECO:0000256" key="2">
    <source>
        <dbReference type="ARBA" id="ARBA00029447"/>
    </source>
</evidence>
<dbReference type="GO" id="GO:0004888">
    <property type="term" value="F:transmembrane signaling receptor activity"/>
    <property type="evidence" value="ECO:0007669"/>
    <property type="project" value="InterPro"/>
</dbReference>
<dbReference type="Pfam" id="PF11563">
    <property type="entry name" value="Protoglobin"/>
    <property type="match status" value="1"/>
</dbReference>
<dbReference type="Proteomes" id="UP000823937">
    <property type="component" value="Unassembled WGS sequence"/>
</dbReference>
<feature type="domain" description="Methyl-accepting transducer" evidence="5">
    <location>
        <begin position="200"/>
        <end position="422"/>
    </location>
</feature>
<feature type="coiled-coil region" evidence="4">
    <location>
        <begin position="334"/>
        <end position="361"/>
    </location>
</feature>
<dbReference type="Pfam" id="PF13682">
    <property type="entry name" value="CZB"/>
    <property type="match status" value="1"/>
</dbReference>